<dbReference type="AlphaFoldDB" id="A0AAW5JM69"/>
<comment type="catalytic activity">
    <reaction evidence="6 7">
        <text>diphosphate + H2O = 2 phosphate + H(+)</text>
        <dbReference type="Rhea" id="RHEA:24576"/>
        <dbReference type="ChEBI" id="CHEBI:15377"/>
        <dbReference type="ChEBI" id="CHEBI:15378"/>
        <dbReference type="ChEBI" id="CHEBI:33019"/>
        <dbReference type="ChEBI" id="CHEBI:43474"/>
        <dbReference type="EC" id="3.6.1.1"/>
    </reaction>
</comment>
<proteinExistence type="inferred from homology"/>
<dbReference type="Gene3D" id="3.90.80.10">
    <property type="entry name" value="Inorganic pyrophosphatase"/>
    <property type="match status" value="1"/>
</dbReference>
<comment type="caution">
    <text evidence="8">The sequence shown here is derived from an EMBL/GenBank/DDBJ whole genome shotgun (WGS) entry which is preliminary data.</text>
</comment>
<name>A0AAW5JM69_9FIRM</name>
<sequence>MSNIWHDINPARIQPEDFVAVIEIPKGSKKKYELDKETGLIILDRVLHTSTHYPANYGFIPRTYGDDGDPLDVLVLCSEAMDPLTLVRVYPIGYISMLDSGKNDEKIIAIPFADPTYNTYQDIWELPGHIFDEMAHFFSVYKALEGKEAVAGDVSDRAAAIQVIQRAMDHYSDTFLGASAPRQERSSTR</sequence>
<evidence type="ECO:0000256" key="3">
    <source>
        <dbReference type="ARBA" id="ARBA00022723"/>
    </source>
</evidence>
<dbReference type="Pfam" id="PF00719">
    <property type="entry name" value="Pyrophosphatase"/>
    <property type="match status" value="1"/>
</dbReference>
<dbReference type="RefSeq" id="WP_256302898.1">
    <property type="nucleotide sequence ID" value="NZ_JANFYS010000001.1"/>
</dbReference>
<feature type="binding site" evidence="7">
    <location>
        <position position="45"/>
    </location>
    <ligand>
        <name>substrate</name>
    </ligand>
</feature>
<dbReference type="InterPro" id="IPR008162">
    <property type="entry name" value="Pyrophosphatase"/>
</dbReference>
<dbReference type="GO" id="GO:0000287">
    <property type="term" value="F:magnesium ion binding"/>
    <property type="evidence" value="ECO:0007669"/>
    <property type="project" value="UniProtKB-UniRule"/>
</dbReference>
<feature type="binding site" evidence="7">
    <location>
        <position position="31"/>
    </location>
    <ligand>
        <name>substrate</name>
    </ligand>
</feature>
<dbReference type="SUPFAM" id="SSF50324">
    <property type="entry name" value="Inorganic pyrophosphatase"/>
    <property type="match status" value="1"/>
</dbReference>
<evidence type="ECO:0000256" key="4">
    <source>
        <dbReference type="ARBA" id="ARBA00022801"/>
    </source>
</evidence>
<evidence type="ECO:0000256" key="7">
    <source>
        <dbReference type="HAMAP-Rule" id="MF_00209"/>
    </source>
</evidence>
<feature type="binding site" evidence="7">
    <location>
        <position position="141"/>
    </location>
    <ligand>
        <name>substrate</name>
    </ligand>
</feature>
<dbReference type="FunFam" id="3.90.80.10:FF:000003">
    <property type="entry name" value="Inorganic pyrophosphatase"/>
    <property type="match status" value="1"/>
</dbReference>
<dbReference type="EC" id="3.6.1.1" evidence="7"/>
<comment type="similarity">
    <text evidence="7">Belongs to the PPase family.</text>
</comment>
<organism evidence="8 9">
    <name type="scientific">Intestinimonas massiliensis</name>
    <name type="common">ex Afouda et al. 2020</name>
    <dbReference type="NCBI Taxonomy" id="1673721"/>
    <lineage>
        <taxon>Bacteria</taxon>
        <taxon>Bacillati</taxon>
        <taxon>Bacillota</taxon>
        <taxon>Clostridia</taxon>
        <taxon>Eubacteriales</taxon>
        <taxon>Intestinimonas</taxon>
    </lineage>
</organism>
<feature type="binding site" evidence="7">
    <location>
        <position position="67"/>
    </location>
    <ligand>
        <name>Mg(2+)</name>
        <dbReference type="ChEBI" id="CHEBI:18420"/>
        <label>1</label>
    </ligand>
</feature>
<protein>
    <recommendedName>
        <fullName evidence="7">Inorganic pyrophosphatase</fullName>
        <ecNumber evidence="7">3.6.1.1</ecNumber>
    </recommendedName>
    <alternativeName>
        <fullName evidence="7">Pyrophosphate phospho-hydrolase</fullName>
        <shortName evidence="7">PPase</shortName>
    </alternativeName>
</protein>
<evidence type="ECO:0000256" key="6">
    <source>
        <dbReference type="ARBA" id="ARBA00047820"/>
    </source>
</evidence>
<evidence type="ECO:0000256" key="2">
    <source>
        <dbReference type="ARBA" id="ARBA00022490"/>
    </source>
</evidence>
<feature type="binding site" evidence="7">
    <location>
        <position position="57"/>
    </location>
    <ligand>
        <name>substrate</name>
    </ligand>
</feature>
<evidence type="ECO:0000313" key="8">
    <source>
        <dbReference type="EMBL" id="MCQ4768984.1"/>
    </source>
</evidence>
<dbReference type="HAMAP" id="MF_00209">
    <property type="entry name" value="Inorganic_PPase"/>
    <property type="match status" value="1"/>
</dbReference>
<feature type="binding site" evidence="7">
    <location>
        <position position="72"/>
    </location>
    <ligand>
        <name>Mg(2+)</name>
        <dbReference type="ChEBI" id="CHEBI:18420"/>
        <label>1</label>
    </ligand>
</feature>
<comment type="cofactor">
    <cofactor evidence="1 7">
        <name>Mg(2+)</name>
        <dbReference type="ChEBI" id="CHEBI:18420"/>
    </cofactor>
</comment>
<gene>
    <name evidence="7" type="primary">ppa</name>
    <name evidence="8" type="ORF">NE579_00695</name>
</gene>
<dbReference type="GO" id="GO:0006796">
    <property type="term" value="P:phosphate-containing compound metabolic process"/>
    <property type="evidence" value="ECO:0007669"/>
    <property type="project" value="InterPro"/>
</dbReference>
<keyword evidence="5 7" id="KW-0460">Magnesium</keyword>
<dbReference type="EMBL" id="JANFYS010000001">
    <property type="protein sequence ID" value="MCQ4768984.1"/>
    <property type="molecule type" value="Genomic_DNA"/>
</dbReference>
<evidence type="ECO:0000256" key="1">
    <source>
        <dbReference type="ARBA" id="ARBA00001946"/>
    </source>
</evidence>
<feature type="binding site" evidence="7">
    <location>
        <position position="72"/>
    </location>
    <ligand>
        <name>Mg(2+)</name>
        <dbReference type="ChEBI" id="CHEBI:18420"/>
        <label>2</label>
    </ligand>
</feature>
<comment type="subcellular location">
    <subcellularLocation>
        <location evidence="7">Cytoplasm</location>
    </subcellularLocation>
</comment>
<keyword evidence="3 7" id="KW-0479">Metal-binding</keyword>
<dbReference type="GO" id="GO:0005737">
    <property type="term" value="C:cytoplasm"/>
    <property type="evidence" value="ECO:0007669"/>
    <property type="project" value="UniProtKB-SubCell"/>
</dbReference>
<dbReference type="InterPro" id="IPR036649">
    <property type="entry name" value="Pyrophosphatase_sf"/>
</dbReference>
<keyword evidence="2 7" id="KW-0963">Cytoplasm</keyword>
<feature type="binding site" evidence="7">
    <location>
        <position position="104"/>
    </location>
    <ligand>
        <name>Mg(2+)</name>
        <dbReference type="ChEBI" id="CHEBI:18420"/>
        <label>1</label>
    </ligand>
</feature>
<comment type="function">
    <text evidence="7">Catalyzes the hydrolysis of inorganic pyrophosphate (PPi) forming two phosphate ions.</text>
</comment>
<accession>A0AAW5JM69</accession>
<dbReference type="Proteomes" id="UP001204562">
    <property type="component" value="Unassembled WGS sequence"/>
</dbReference>
<evidence type="ECO:0000313" key="9">
    <source>
        <dbReference type="Proteomes" id="UP001204562"/>
    </source>
</evidence>
<dbReference type="PROSITE" id="PS00387">
    <property type="entry name" value="PPASE"/>
    <property type="match status" value="1"/>
</dbReference>
<dbReference type="GO" id="GO:0004427">
    <property type="term" value="F:inorganic diphosphate phosphatase activity"/>
    <property type="evidence" value="ECO:0007669"/>
    <property type="project" value="UniProtKB-UniRule"/>
</dbReference>
<evidence type="ECO:0000256" key="5">
    <source>
        <dbReference type="ARBA" id="ARBA00022842"/>
    </source>
</evidence>
<reference evidence="8" key="1">
    <citation type="submission" date="2022-06" db="EMBL/GenBank/DDBJ databases">
        <title>Isolation of gut microbiota from human fecal samples.</title>
        <authorList>
            <person name="Pamer E.G."/>
            <person name="Barat B."/>
            <person name="Waligurski E."/>
            <person name="Medina S."/>
            <person name="Paddock L."/>
            <person name="Mostad J."/>
        </authorList>
    </citation>
    <scope>NUCLEOTIDE SEQUENCE</scope>
    <source>
        <strain evidence="8">DFI.9.91</strain>
    </source>
</reference>
<keyword evidence="4 7" id="KW-0378">Hydrolase</keyword>
<comment type="subunit">
    <text evidence="7">Homohexamer.</text>
</comment>
<dbReference type="PANTHER" id="PTHR10286">
    <property type="entry name" value="INORGANIC PYROPHOSPHATASE"/>
    <property type="match status" value="1"/>
</dbReference>
<dbReference type="CDD" id="cd00412">
    <property type="entry name" value="pyrophosphatase"/>
    <property type="match status" value="1"/>
</dbReference>